<evidence type="ECO:0000313" key="5">
    <source>
        <dbReference type="Proteomes" id="UP000231057"/>
    </source>
</evidence>
<feature type="domain" description="4'-phosphopantetheinyl transferase" evidence="3">
    <location>
        <begin position="93"/>
        <end position="154"/>
    </location>
</feature>
<evidence type="ECO:0000313" key="4">
    <source>
        <dbReference type="EMBL" id="ATS17396.1"/>
    </source>
</evidence>
<keyword evidence="2" id="KW-0808">Transferase</keyword>
<dbReference type="Proteomes" id="UP000231057">
    <property type="component" value="Chromosome"/>
</dbReference>
<dbReference type="SUPFAM" id="SSF56214">
    <property type="entry name" value="4'-phosphopantetheinyl transferase"/>
    <property type="match status" value="2"/>
</dbReference>
<accession>A0A2D2PYS4</accession>
<proteinExistence type="inferred from homology"/>
<reference evidence="4 5" key="1">
    <citation type="submission" date="2016-11" db="EMBL/GenBank/DDBJ databases">
        <title>Complete genome sequence of thermophilic cyanobacteria strain Synechococcus sp. PCC6715.</title>
        <authorList>
            <person name="Tang J."/>
            <person name="Daroch M."/>
            <person name="Liang Y."/>
            <person name="Jiang D."/>
            <person name="Shah M."/>
        </authorList>
    </citation>
    <scope>NUCLEOTIDE SEQUENCE [LARGE SCALE GENOMIC DNA]</scope>
    <source>
        <strain evidence="4 5">PCC 6715</strain>
    </source>
</reference>
<evidence type="ECO:0000259" key="3">
    <source>
        <dbReference type="Pfam" id="PF01648"/>
    </source>
</evidence>
<dbReference type="GO" id="GO:0019878">
    <property type="term" value="P:lysine biosynthetic process via aminoadipic acid"/>
    <property type="evidence" value="ECO:0007669"/>
    <property type="project" value="TreeGrafter"/>
</dbReference>
<dbReference type="GO" id="GO:0005829">
    <property type="term" value="C:cytosol"/>
    <property type="evidence" value="ECO:0007669"/>
    <property type="project" value="TreeGrafter"/>
</dbReference>
<dbReference type="KEGG" id="slw:BRW62_00015"/>
<reference evidence="5" key="2">
    <citation type="journal article" date="2022" name="Front. Microbiol.">
        <title>Comparative Genomic Analysis Revealed Distinct Molecular Components and Organization of CO2-Concentrating Mechanism in Thermophilic Cyanobacteria.</title>
        <authorList>
            <person name="Tang J."/>
            <person name="Zhou H."/>
            <person name="Yao D."/>
            <person name="Riaz S."/>
            <person name="You D."/>
            <person name="Klepacz-Smolka A."/>
            <person name="Daroch M."/>
        </authorList>
    </citation>
    <scope>NUCLEOTIDE SEQUENCE [LARGE SCALE GENOMIC DNA]</scope>
    <source>
        <strain evidence="5">PCC 6715</strain>
    </source>
</reference>
<protein>
    <recommendedName>
        <fullName evidence="3">4'-phosphopantetheinyl transferase domain-containing protein</fullName>
    </recommendedName>
</protein>
<dbReference type="AlphaFoldDB" id="A0A2D2PYS4"/>
<dbReference type="InterPro" id="IPR008278">
    <property type="entry name" value="4-PPantetheinyl_Trfase_dom"/>
</dbReference>
<dbReference type="RefSeq" id="WP_198406066.1">
    <property type="nucleotide sequence ID" value="NZ_CP018092.1"/>
</dbReference>
<dbReference type="InterPro" id="IPR037143">
    <property type="entry name" value="4-PPantetheinyl_Trfase_dom_sf"/>
</dbReference>
<keyword evidence="5" id="KW-1185">Reference proteome</keyword>
<organism evidence="4 5">
    <name type="scientific">Parathermosynechococcus lividus PCC 6715</name>
    <dbReference type="NCBI Taxonomy" id="1917166"/>
    <lineage>
        <taxon>Bacteria</taxon>
        <taxon>Bacillati</taxon>
        <taxon>Cyanobacteriota</taxon>
        <taxon>Cyanophyceae</taxon>
        <taxon>Acaryochloridales</taxon>
        <taxon>Thermosynechococcaceae</taxon>
        <taxon>Parathermosynechococcus</taxon>
    </lineage>
</organism>
<dbReference type="PANTHER" id="PTHR12215:SF10">
    <property type="entry name" value="L-AMINOADIPATE-SEMIALDEHYDE DEHYDROGENASE-PHOSPHOPANTETHEINYL TRANSFERASE"/>
    <property type="match status" value="1"/>
</dbReference>
<comment type="similarity">
    <text evidence="1">Belongs to the P-Pant transferase superfamily. Gsp/Sfp/HetI/AcpT family.</text>
</comment>
<dbReference type="EMBL" id="CP018092">
    <property type="protein sequence ID" value="ATS17396.1"/>
    <property type="molecule type" value="Genomic_DNA"/>
</dbReference>
<dbReference type="GO" id="GO:0008897">
    <property type="term" value="F:holo-[acyl-carrier-protein] synthase activity"/>
    <property type="evidence" value="ECO:0007669"/>
    <property type="project" value="InterPro"/>
</dbReference>
<gene>
    <name evidence="4" type="ORF">BRW62_00015</name>
</gene>
<name>A0A2D2PYS4_PARLV</name>
<evidence type="ECO:0000256" key="1">
    <source>
        <dbReference type="ARBA" id="ARBA00010990"/>
    </source>
</evidence>
<dbReference type="PANTHER" id="PTHR12215">
    <property type="entry name" value="PHOSPHOPANTETHEINE TRANSFERASE"/>
    <property type="match status" value="1"/>
</dbReference>
<dbReference type="Gene3D" id="3.90.470.20">
    <property type="entry name" value="4'-phosphopantetheinyl transferase domain"/>
    <property type="match status" value="2"/>
</dbReference>
<dbReference type="GO" id="GO:0000287">
    <property type="term" value="F:magnesium ion binding"/>
    <property type="evidence" value="ECO:0007669"/>
    <property type="project" value="InterPro"/>
</dbReference>
<dbReference type="InterPro" id="IPR050559">
    <property type="entry name" value="P-Pant_transferase_sf"/>
</dbReference>
<sequence>MVWDAPLPPVLHPQWQSRPQVLKPQSLHLWWVLLPRHQPRQAVLRQYLRLYLPDLDEAPLPTTASGKPYLPQLNFNWSHSQEIALLAVSGAWAVGADIEVVRPHPHRQAIARRFFGAGLQTALAAAPEEERDRVFLYGWTYYEAWLKAHGGSLWQLPPALEPHYAYRFGVGDRAVATVVTLCPDPPDVQFFRLPPHNCA</sequence>
<evidence type="ECO:0000256" key="2">
    <source>
        <dbReference type="ARBA" id="ARBA00022679"/>
    </source>
</evidence>
<dbReference type="Pfam" id="PF01648">
    <property type="entry name" value="ACPS"/>
    <property type="match status" value="1"/>
</dbReference>